<keyword evidence="4" id="KW-0472">Membrane</keyword>
<dbReference type="Proteomes" id="UP001412239">
    <property type="component" value="Unassembled WGS sequence"/>
</dbReference>
<evidence type="ECO:0000259" key="7">
    <source>
        <dbReference type="PROSITE" id="PS51778"/>
    </source>
</evidence>
<dbReference type="SUPFAM" id="SSF50729">
    <property type="entry name" value="PH domain-like"/>
    <property type="match status" value="1"/>
</dbReference>
<reference evidence="8" key="1">
    <citation type="submission" date="2015-10" db="EMBL/GenBank/DDBJ databases">
        <authorList>
            <person name="Regsiter A."/>
            <person name="william w."/>
        </authorList>
    </citation>
    <scope>NUCLEOTIDE SEQUENCE</scope>
    <source>
        <strain evidence="8">Montdore</strain>
    </source>
</reference>
<evidence type="ECO:0000256" key="3">
    <source>
        <dbReference type="ARBA" id="ARBA00022989"/>
    </source>
</evidence>
<sequence>MLSRPISLVPVTLREAALDSPMFRGTVVHYGEQVEFVEKWLEGYLKATLKLCSEGLLTWLDIGLEEVVNNYLGKGVPNGISESIIDQDYTLLAIRRFAEGSRGFWGAIINGAKKVEQTVVEPLLGFQRSELRVFKDSRRSLETTQAKYDTLLARYAGLSKSKEPSSLREDAFQLYEARKLYIRACLDFCVAAPIFRASLDRTLTKVLSDQSRKQIRLRREGTAVAEKYAVEMDRIRAWSEGMEQSDKVFRKELLMARKELEEKVKRELHPARELEEYASSTVPYLSSKGPGIAPEGENIPSEKQGWLFMRTLTGKPTRSLWIRRWFFVREGIFGWLMQGYKGGAMEESEKIGVLLCNIKPAFQEERRFCFEVKTKDTTILLQSETQAELTSWLAVFEQAKRTAVESASSTASTQAFSIIPPSAPVPATEPAFITKGHDGNNVPSALAPQPIGKDGISLNPLSMSRHLLVHRERGNEDDVSGIDRSLTMPLNPLGSASRGTSFDISRNDNSTPMASGTREKIAQKLDIHRKAGFNERNQPLIVPPASPGNNSGSGVGVSALISASHNALPFHPPVSPPADGKFADGPTSLAPATLASTPAPVALSKAAMVTSGQEPINDDFGSKGHRKTQSLDTTVGPLSPGRGDNPPGGKDEYPSGYPPELRAQDNHFRVLFPGRRPGEVVLLVFRATWSPNDTQELPCRCYVTVDNVYFYSHYLGLVFTSVIPLMSITEVKAAPGKDCDYLFLHLDPEDEAVGVDQEGREPHITVKIFLEPVRLLQRRLLFLVKNANTPGEDEPPKLPARKVLERLIALEREVEERTGTDTESWEDVGFVDAHDELERRKRTGELVRVRIDGLFALKRDLKFGTKAMPSDMLTSQPIVTQRGIDGRVREVTRFKLPSVPVIYEPEGMDKKAFEREFEVSPKAMFHVMFGDKSAVFQTLYHERRARYIQQGAWTQREGGRMKREFRYQIEYYDILRRLRISNVVDYQTIEKQDDHLCYVITDRKTPWHLPHREHFMLVSKVAITHVAKSKCKLSIWTAVEWAKEPTFSKGIVHRQALDDLDLDALDLGDVVADQARKLSSQSRIESAVRVFGGIGQEAAGSYLAAGEPDGAPLALDLDPRAPRLPIAHRSLSQMMLETGLSFLESAVSSLMMWTFTALQKAWGLASAQRIILLFLAASLLSNTMLSSRSTVSYWNERRAANFMNAVGVSPNGIMSRAVYLKDMDEIVLNGTDLVHDSSSQCYAKFRELASFTDMDADAALASKGFSSASTRAIARRLRLSRQHLGSYRHDLLVAMRVVNSLERDMVHAEWDNWLFEETSRCKQALFVLNSWKPPTGSAGQNSSSEGDDRGERNEVAKWLSEYCDSCNRERSESDTGRRLGLAFP</sequence>
<evidence type="ECO:0000256" key="1">
    <source>
        <dbReference type="ARBA" id="ARBA00004370"/>
    </source>
</evidence>
<dbReference type="GO" id="GO:0016020">
    <property type="term" value="C:membrane"/>
    <property type="evidence" value="ECO:0007669"/>
    <property type="project" value="UniProtKB-SubCell"/>
</dbReference>
<accession>A0A292PUA4</accession>
<dbReference type="EMBL" id="LN891029">
    <property type="protein sequence ID" value="CUS11126.1"/>
    <property type="molecule type" value="Genomic_DNA"/>
</dbReference>
<feature type="domain" description="VASt" evidence="7">
    <location>
        <begin position="908"/>
        <end position="1079"/>
    </location>
</feature>
<feature type="domain" description="PH" evidence="6">
    <location>
        <begin position="300"/>
        <end position="401"/>
    </location>
</feature>
<dbReference type="FunFam" id="2.30.29.30:FF:000349">
    <property type="entry name" value="Transcription factor SipA3"/>
    <property type="match status" value="1"/>
</dbReference>
<evidence type="ECO:0000259" key="6">
    <source>
        <dbReference type="PROSITE" id="PS50003"/>
    </source>
</evidence>
<dbReference type="PROSITE" id="PS50003">
    <property type="entry name" value="PH_DOMAIN"/>
    <property type="match status" value="1"/>
</dbReference>
<keyword evidence="3" id="KW-1133">Transmembrane helix</keyword>
<keyword evidence="9" id="KW-1185">Reference proteome</keyword>
<dbReference type="InterPro" id="IPR031968">
    <property type="entry name" value="VASt"/>
</dbReference>
<organism evidence="8 9">
    <name type="scientific">Tuber aestivum</name>
    <name type="common">summer truffle</name>
    <dbReference type="NCBI Taxonomy" id="59557"/>
    <lineage>
        <taxon>Eukaryota</taxon>
        <taxon>Fungi</taxon>
        <taxon>Dikarya</taxon>
        <taxon>Ascomycota</taxon>
        <taxon>Pezizomycotina</taxon>
        <taxon>Pezizomycetes</taxon>
        <taxon>Pezizales</taxon>
        <taxon>Tuberaceae</taxon>
        <taxon>Tuber</taxon>
    </lineage>
</organism>
<dbReference type="SUPFAM" id="SSF103657">
    <property type="entry name" value="BAR/IMD domain-like"/>
    <property type="match status" value="1"/>
</dbReference>
<evidence type="ECO:0000313" key="9">
    <source>
        <dbReference type="Proteomes" id="UP001412239"/>
    </source>
</evidence>
<evidence type="ECO:0000256" key="5">
    <source>
        <dbReference type="SAM" id="MobiDB-lite"/>
    </source>
</evidence>
<dbReference type="InterPro" id="IPR042067">
    <property type="entry name" value="Sip3_PH"/>
</dbReference>
<name>A0A292PUA4_9PEZI</name>
<feature type="region of interest" description="Disordered" evidence="5">
    <location>
        <begin position="613"/>
        <end position="655"/>
    </location>
</feature>
<gene>
    <name evidence="8" type="ORF">GSTUAT00004725001</name>
</gene>
<comment type="subcellular location">
    <subcellularLocation>
        <location evidence="1">Membrane</location>
    </subcellularLocation>
</comment>
<feature type="compositionally biased region" description="Polar residues" evidence="5">
    <location>
        <begin position="497"/>
        <end position="514"/>
    </location>
</feature>
<dbReference type="CDD" id="cd07609">
    <property type="entry name" value="BAR_SIP3_fungi"/>
    <property type="match status" value="1"/>
</dbReference>
<dbReference type="Gene3D" id="2.30.29.30">
    <property type="entry name" value="Pleckstrin-homology domain (PH domain)/Phosphotyrosine-binding domain (PTB)"/>
    <property type="match status" value="1"/>
</dbReference>
<dbReference type="PANTHER" id="PTHR14248">
    <property type="entry name" value="CYCLIN Y, ISOFORM A"/>
    <property type="match status" value="1"/>
</dbReference>
<dbReference type="SMART" id="SM00233">
    <property type="entry name" value="PH"/>
    <property type="match status" value="1"/>
</dbReference>
<dbReference type="PROSITE" id="PS51778">
    <property type="entry name" value="VAST"/>
    <property type="match status" value="1"/>
</dbReference>
<keyword evidence="2" id="KW-0812">Transmembrane</keyword>
<dbReference type="CDD" id="cd13280">
    <property type="entry name" value="PH_SIP3"/>
    <property type="match status" value="1"/>
</dbReference>
<dbReference type="GO" id="GO:0005737">
    <property type="term" value="C:cytoplasm"/>
    <property type="evidence" value="ECO:0007669"/>
    <property type="project" value="InterPro"/>
</dbReference>
<proteinExistence type="predicted"/>
<evidence type="ECO:0000313" key="8">
    <source>
        <dbReference type="EMBL" id="CUS11126.1"/>
    </source>
</evidence>
<dbReference type="Gene3D" id="1.20.1270.60">
    <property type="entry name" value="Arfaptin homology (AH) domain/BAR domain"/>
    <property type="match status" value="1"/>
</dbReference>
<dbReference type="Pfam" id="PF16746">
    <property type="entry name" value="BAR_3"/>
    <property type="match status" value="1"/>
</dbReference>
<dbReference type="InterPro" id="IPR004148">
    <property type="entry name" value="BAR_dom"/>
</dbReference>
<dbReference type="InterPro" id="IPR011993">
    <property type="entry name" value="PH-like_dom_sf"/>
</dbReference>
<protein>
    <submittedName>
        <fullName evidence="8">Uncharacterized protein</fullName>
    </submittedName>
</protein>
<dbReference type="Pfam" id="PF00169">
    <property type="entry name" value="PH"/>
    <property type="match status" value="1"/>
</dbReference>
<dbReference type="InterPro" id="IPR039463">
    <property type="entry name" value="Sip3/Lam1_BAR"/>
</dbReference>
<dbReference type="InterPro" id="IPR027267">
    <property type="entry name" value="AH/BAR_dom_sf"/>
</dbReference>
<dbReference type="InterPro" id="IPR001849">
    <property type="entry name" value="PH_domain"/>
</dbReference>
<feature type="region of interest" description="Disordered" evidence="5">
    <location>
        <begin position="570"/>
        <end position="593"/>
    </location>
</feature>
<evidence type="ECO:0000256" key="2">
    <source>
        <dbReference type="ARBA" id="ARBA00022692"/>
    </source>
</evidence>
<feature type="region of interest" description="Disordered" evidence="5">
    <location>
        <begin position="477"/>
        <end position="518"/>
    </location>
</feature>
<evidence type="ECO:0000256" key="4">
    <source>
        <dbReference type="ARBA" id="ARBA00023136"/>
    </source>
</evidence>
<dbReference type="Pfam" id="PF16016">
    <property type="entry name" value="VASt"/>
    <property type="match status" value="1"/>
</dbReference>